<dbReference type="GO" id="GO:0009117">
    <property type="term" value="P:nucleotide metabolic process"/>
    <property type="evidence" value="ECO:0007669"/>
    <property type="project" value="InterPro"/>
</dbReference>
<organism evidence="1 2">
    <name type="scientific">Aurantiacibacter marinus</name>
    <dbReference type="NCBI Taxonomy" id="874156"/>
    <lineage>
        <taxon>Bacteria</taxon>
        <taxon>Pseudomonadati</taxon>
        <taxon>Pseudomonadota</taxon>
        <taxon>Alphaproteobacteria</taxon>
        <taxon>Sphingomonadales</taxon>
        <taxon>Erythrobacteraceae</taxon>
        <taxon>Aurantiacibacter</taxon>
    </lineage>
</organism>
<comment type="caution">
    <text evidence="1">The sequence shown here is derived from an EMBL/GenBank/DDBJ whole genome shotgun (WGS) entry which is preliminary data.</text>
</comment>
<dbReference type="EMBL" id="LBHU01000004">
    <property type="protein sequence ID" value="KLI62972.1"/>
    <property type="molecule type" value="Genomic_DNA"/>
</dbReference>
<dbReference type="GO" id="GO:0005737">
    <property type="term" value="C:cytoplasm"/>
    <property type="evidence" value="ECO:0007669"/>
    <property type="project" value="InterPro"/>
</dbReference>
<protein>
    <recommendedName>
        <fullName evidence="3">5'-nucleotidase</fullName>
    </recommendedName>
</protein>
<dbReference type="AlphaFoldDB" id="A0A0H0XLZ0"/>
<evidence type="ECO:0000313" key="1">
    <source>
        <dbReference type="EMBL" id="KLI62972.1"/>
    </source>
</evidence>
<dbReference type="Proteomes" id="UP000053455">
    <property type="component" value="Unassembled WGS sequence"/>
</dbReference>
<dbReference type="GO" id="GO:0000166">
    <property type="term" value="F:nucleotide binding"/>
    <property type="evidence" value="ECO:0007669"/>
    <property type="project" value="InterPro"/>
</dbReference>
<sequence>MGFPIHEKLVVGVTSSALFDLAHESEIFQREGVEAFRKYQRENRKITPLPGSAFPFVKRLLGLNEKFPDHRPVEVIVLSRNDPKAGLRIMDAMPEYGLDITRSFFLSGDDPFKYLKSVGGSLYLSANKDEVKRAAIGGHPAGWVLPSPAISADHDLDTQLRIAFDFDGVLVDDEAETQYKDGGLDLFQRHEIEHKARPLKDGPLMPLLKKISKIQEIERSHSQLVNDPQKAVRVSIVTARNAPAHERMMHTLEHHGLEIDELFLTGGIDKKNILDELKPQIFFDDQLGHLEPASATTPSVHIPFGIRNQD</sequence>
<dbReference type="PANTHER" id="PTHR31367:SF5">
    <property type="entry name" value="CYTOSOLIC 5'-NUCLEOTIDASE 1A"/>
    <property type="match status" value="1"/>
</dbReference>
<reference evidence="1 2" key="1">
    <citation type="submission" date="2015-04" db="EMBL/GenBank/DDBJ databases">
        <title>The draft genome sequence of Erythrobacter marinus HWDM-33.</title>
        <authorList>
            <person name="Zhuang L."/>
            <person name="Liu Y."/>
            <person name="Shao Z."/>
        </authorList>
    </citation>
    <scope>NUCLEOTIDE SEQUENCE [LARGE SCALE GENOMIC DNA]</scope>
    <source>
        <strain evidence="1 2">HWDM-33</strain>
    </source>
</reference>
<evidence type="ECO:0000313" key="2">
    <source>
        <dbReference type="Proteomes" id="UP000053455"/>
    </source>
</evidence>
<dbReference type="PANTHER" id="PTHR31367">
    <property type="entry name" value="CYTOSOLIC 5'-NUCLEOTIDASE 1 FAMILY MEMBER"/>
    <property type="match status" value="1"/>
</dbReference>
<name>A0A0H0XLZ0_9SPHN</name>
<dbReference type="RefSeq" id="WP_047094493.1">
    <property type="nucleotide sequence ID" value="NZ_LBHU01000004.1"/>
</dbReference>
<accession>A0A0H0XLZ0</accession>
<evidence type="ECO:0008006" key="3">
    <source>
        <dbReference type="Google" id="ProtNLM"/>
    </source>
</evidence>
<dbReference type="OrthoDB" id="9778569at2"/>
<keyword evidence="2" id="KW-1185">Reference proteome</keyword>
<dbReference type="GO" id="GO:0008253">
    <property type="term" value="F:5'-nucleotidase activity"/>
    <property type="evidence" value="ECO:0007669"/>
    <property type="project" value="InterPro"/>
</dbReference>
<dbReference type="InterPro" id="IPR010394">
    <property type="entry name" value="5-nucleotidase"/>
</dbReference>
<gene>
    <name evidence="1" type="ORF">AAV99_13095</name>
</gene>
<dbReference type="Pfam" id="PF06189">
    <property type="entry name" value="5-nucleotidase"/>
    <property type="match status" value="1"/>
</dbReference>
<dbReference type="PATRIC" id="fig|874156.12.peg.2702"/>
<dbReference type="STRING" id="874156.GCA_001021555_02704"/>
<dbReference type="GO" id="GO:0000287">
    <property type="term" value="F:magnesium ion binding"/>
    <property type="evidence" value="ECO:0007669"/>
    <property type="project" value="InterPro"/>
</dbReference>
<dbReference type="InterPro" id="IPR036412">
    <property type="entry name" value="HAD-like_sf"/>
</dbReference>
<dbReference type="SUPFAM" id="SSF56784">
    <property type="entry name" value="HAD-like"/>
    <property type="match status" value="1"/>
</dbReference>
<proteinExistence type="predicted"/>